<dbReference type="PANTHER" id="PTHR22789">
    <property type="entry name" value="FUCULOSE PHOSPHATE ALDOLASE"/>
    <property type="match status" value="1"/>
</dbReference>
<dbReference type="SMART" id="SM01007">
    <property type="entry name" value="Aldolase_II"/>
    <property type="match status" value="1"/>
</dbReference>
<evidence type="ECO:0000259" key="3">
    <source>
        <dbReference type="SMART" id="SM01007"/>
    </source>
</evidence>
<protein>
    <submittedName>
        <fullName evidence="4">L-fuculose-phosphate aldolase</fullName>
    </submittedName>
</protein>
<proteinExistence type="predicted"/>
<name>A0A370HWR2_9NOCA</name>
<dbReference type="Proteomes" id="UP000254869">
    <property type="component" value="Unassembled WGS sequence"/>
</dbReference>
<evidence type="ECO:0000256" key="2">
    <source>
        <dbReference type="ARBA" id="ARBA00023239"/>
    </source>
</evidence>
<dbReference type="GO" id="GO:0005829">
    <property type="term" value="C:cytosol"/>
    <property type="evidence" value="ECO:0007669"/>
    <property type="project" value="TreeGrafter"/>
</dbReference>
<dbReference type="SUPFAM" id="SSF53639">
    <property type="entry name" value="AraD/HMP-PK domain-like"/>
    <property type="match status" value="1"/>
</dbReference>
<dbReference type="PANTHER" id="PTHR22789:SF0">
    <property type="entry name" value="3-OXO-TETRONATE 4-PHOSPHATE DECARBOXYLASE-RELATED"/>
    <property type="match status" value="1"/>
</dbReference>
<dbReference type="GO" id="GO:0046872">
    <property type="term" value="F:metal ion binding"/>
    <property type="evidence" value="ECO:0007669"/>
    <property type="project" value="UniProtKB-KW"/>
</dbReference>
<organism evidence="4 5">
    <name type="scientific">Nocardia pseudobrasiliensis</name>
    <dbReference type="NCBI Taxonomy" id="45979"/>
    <lineage>
        <taxon>Bacteria</taxon>
        <taxon>Bacillati</taxon>
        <taxon>Actinomycetota</taxon>
        <taxon>Actinomycetes</taxon>
        <taxon>Mycobacteriales</taxon>
        <taxon>Nocardiaceae</taxon>
        <taxon>Nocardia</taxon>
    </lineage>
</organism>
<reference evidence="4 5" key="1">
    <citation type="submission" date="2018-07" db="EMBL/GenBank/DDBJ databases">
        <title>Genomic Encyclopedia of Type Strains, Phase IV (KMG-IV): sequencing the most valuable type-strain genomes for metagenomic binning, comparative biology and taxonomic classification.</title>
        <authorList>
            <person name="Goeker M."/>
        </authorList>
    </citation>
    <scope>NUCLEOTIDE SEQUENCE [LARGE SCALE GENOMIC DNA]</scope>
    <source>
        <strain evidence="4 5">DSM 44290</strain>
    </source>
</reference>
<dbReference type="InterPro" id="IPR050197">
    <property type="entry name" value="Aldolase_class_II_sugar_metab"/>
</dbReference>
<dbReference type="Pfam" id="PF00596">
    <property type="entry name" value="Aldolase_II"/>
    <property type="match status" value="1"/>
</dbReference>
<evidence type="ECO:0000313" key="4">
    <source>
        <dbReference type="EMBL" id="RDI62918.1"/>
    </source>
</evidence>
<sequence length="213" mass="22549">MSSERAEVAEVCGRLARAGLLIGTAGNVSVRVRDRVAVTATGTVLEQITPEEVTVVDLAGDVVAGELAPTSELQLHLGIYRAFETAAVVHTHAPRAITLGLVRDELPVVHYQQLPLGGPTPVVPFHPFGTAELAEAVRDSLTDRQAVLLANHGAVTTADSLERAVEYALLLEWACGIYLDALSAGVPRPLTHTQQDAVREVTARLGYGAPKPL</sequence>
<dbReference type="AlphaFoldDB" id="A0A370HWR2"/>
<dbReference type="STRING" id="1210086.GCA_001613105_06357"/>
<dbReference type="Gene3D" id="3.40.225.10">
    <property type="entry name" value="Class II aldolase/adducin N-terminal domain"/>
    <property type="match status" value="1"/>
</dbReference>
<evidence type="ECO:0000256" key="1">
    <source>
        <dbReference type="ARBA" id="ARBA00022723"/>
    </source>
</evidence>
<dbReference type="GO" id="GO:0016832">
    <property type="term" value="F:aldehyde-lyase activity"/>
    <property type="evidence" value="ECO:0007669"/>
    <property type="project" value="TreeGrafter"/>
</dbReference>
<keyword evidence="1" id="KW-0479">Metal-binding</keyword>
<evidence type="ECO:0000313" key="5">
    <source>
        <dbReference type="Proteomes" id="UP000254869"/>
    </source>
</evidence>
<dbReference type="EMBL" id="QQBC01000012">
    <property type="protein sequence ID" value="RDI62918.1"/>
    <property type="molecule type" value="Genomic_DNA"/>
</dbReference>
<keyword evidence="2" id="KW-0456">Lyase</keyword>
<gene>
    <name evidence="4" type="ORF">DFR76_112237</name>
</gene>
<dbReference type="InterPro" id="IPR036409">
    <property type="entry name" value="Aldolase_II/adducin_N_sf"/>
</dbReference>
<keyword evidence="5" id="KW-1185">Reference proteome</keyword>
<comment type="caution">
    <text evidence="4">The sequence shown here is derived from an EMBL/GenBank/DDBJ whole genome shotgun (WGS) entry which is preliminary data.</text>
</comment>
<accession>A0A370HWR2</accession>
<dbReference type="InterPro" id="IPR001303">
    <property type="entry name" value="Aldolase_II/adducin_N"/>
</dbReference>
<feature type="domain" description="Class II aldolase/adducin N-terminal" evidence="3">
    <location>
        <begin position="6"/>
        <end position="179"/>
    </location>
</feature>
<dbReference type="GO" id="GO:0019323">
    <property type="term" value="P:pentose catabolic process"/>
    <property type="evidence" value="ECO:0007669"/>
    <property type="project" value="TreeGrafter"/>
</dbReference>